<evidence type="ECO:0000256" key="11">
    <source>
        <dbReference type="ARBA" id="ARBA00022840"/>
    </source>
</evidence>
<dbReference type="GO" id="GO:0005324">
    <property type="term" value="F:long-chain fatty acid transmembrane transporter activity"/>
    <property type="evidence" value="ECO:0007669"/>
    <property type="project" value="TreeGrafter"/>
</dbReference>
<keyword evidence="9" id="KW-0812">Transmembrane</keyword>
<reference evidence="21" key="1">
    <citation type="submission" date="2021-12" db="EMBL/GenBank/DDBJ databases">
        <authorList>
            <person name="Zaccaron A."/>
            <person name="Stergiopoulos I."/>
        </authorList>
    </citation>
    <scope>NUCLEOTIDE SEQUENCE</scope>
    <source>
        <strain evidence="21">Race5_Kim</strain>
    </source>
</reference>
<feature type="domain" description="AMP-dependent synthetase/ligase" evidence="20">
    <location>
        <begin position="57"/>
        <end position="368"/>
    </location>
</feature>
<evidence type="ECO:0000256" key="1">
    <source>
        <dbReference type="ARBA" id="ARBA00004502"/>
    </source>
</evidence>
<dbReference type="PROSITE" id="PS00455">
    <property type="entry name" value="AMP_BINDING"/>
    <property type="match status" value="1"/>
</dbReference>
<evidence type="ECO:0000256" key="15">
    <source>
        <dbReference type="ARBA" id="ARBA00023140"/>
    </source>
</evidence>
<evidence type="ECO:0000313" key="21">
    <source>
        <dbReference type="EMBL" id="UJO12080.1"/>
    </source>
</evidence>
<dbReference type="GO" id="GO:0009898">
    <property type="term" value="C:cytoplasmic side of plasma membrane"/>
    <property type="evidence" value="ECO:0007669"/>
    <property type="project" value="TreeGrafter"/>
</dbReference>
<evidence type="ECO:0000256" key="9">
    <source>
        <dbReference type="ARBA" id="ARBA00022692"/>
    </source>
</evidence>
<dbReference type="EMBL" id="CP090163">
    <property type="protein sequence ID" value="UJO12080.1"/>
    <property type="molecule type" value="Genomic_DNA"/>
</dbReference>
<evidence type="ECO:0000256" key="13">
    <source>
        <dbReference type="ARBA" id="ARBA00023055"/>
    </source>
</evidence>
<evidence type="ECO:0000256" key="18">
    <source>
        <dbReference type="ARBA" id="ARBA00068795"/>
    </source>
</evidence>
<dbReference type="Proteomes" id="UP000756132">
    <property type="component" value="Chromosome 1"/>
</dbReference>
<dbReference type="GeneID" id="71981683"/>
<dbReference type="Pfam" id="PF00501">
    <property type="entry name" value="AMP-binding"/>
    <property type="match status" value="1"/>
</dbReference>
<evidence type="ECO:0000259" key="20">
    <source>
        <dbReference type="Pfam" id="PF00501"/>
    </source>
</evidence>
<evidence type="ECO:0000256" key="17">
    <source>
        <dbReference type="ARBA" id="ARBA00060276"/>
    </source>
</evidence>
<evidence type="ECO:0000256" key="7">
    <source>
        <dbReference type="ARBA" id="ARBA00022598"/>
    </source>
</evidence>
<dbReference type="InterPro" id="IPR000873">
    <property type="entry name" value="AMP-dep_synth/lig_dom"/>
</dbReference>
<keyword evidence="13" id="KW-0445">Lipid transport</keyword>
<keyword evidence="6" id="KW-1003">Cell membrane</keyword>
<keyword evidence="22" id="KW-1185">Reference proteome</keyword>
<dbReference type="PANTHER" id="PTHR43107:SF6">
    <property type="entry name" value="ACYL-COA SYNTHETASE FAMILY PROTEIN (CEFD1), PUTATIVE (AFU_ORTHOLOGUE AFUA_6G03630)-RELATED"/>
    <property type="match status" value="1"/>
</dbReference>
<dbReference type="InterPro" id="IPR020845">
    <property type="entry name" value="AMP-binding_CS"/>
</dbReference>
<keyword evidence="5" id="KW-0813">Transport</keyword>
<dbReference type="GO" id="GO:0005524">
    <property type="term" value="F:ATP binding"/>
    <property type="evidence" value="ECO:0007669"/>
    <property type="project" value="UniProtKB-KW"/>
</dbReference>
<dbReference type="InterPro" id="IPR045851">
    <property type="entry name" value="AMP-bd_C_sf"/>
</dbReference>
<evidence type="ECO:0000313" key="22">
    <source>
        <dbReference type="Proteomes" id="UP000756132"/>
    </source>
</evidence>
<keyword evidence="7" id="KW-0436">Ligase</keyword>
<keyword evidence="12" id="KW-1133">Transmembrane helix</keyword>
<dbReference type="KEGG" id="ffu:CLAFUR5_01805"/>
<comment type="catalytic activity">
    <reaction evidence="16">
        <text>a very long-chain fatty acid + ATP + CoA = a very long-chain fatty acyl-CoA + AMP + diphosphate</text>
        <dbReference type="Rhea" id="RHEA:54536"/>
        <dbReference type="ChEBI" id="CHEBI:30616"/>
        <dbReference type="ChEBI" id="CHEBI:33019"/>
        <dbReference type="ChEBI" id="CHEBI:57287"/>
        <dbReference type="ChEBI" id="CHEBI:58950"/>
        <dbReference type="ChEBI" id="CHEBI:138261"/>
        <dbReference type="ChEBI" id="CHEBI:456215"/>
    </reaction>
</comment>
<keyword evidence="10" id="KW-0547">Nucleotide-binding</keyword>
<dbReference type="FunFam" id="3.40.50.12780:FF:000019">
    <property type="entry name" value="Long-chain fatty acid transporter"/>
    <property type="match status" value="1"/>
</dbReference>
<evidence type="ECO:0000256" key="14">
    <source>
        <dbReference type="ARBA" id="ARBA00023136"/>
    </source>
</evidence>
<dbReference type="OMA" id="HHGLIMR"/>
<keyword evidence="8" id="KW-0551">Lipid droplet</keyword>
<dbReference type="GO" id="GO:0005778">
    <property type="term" value="C:peroxisomal membrane"/>
    <property type="evidence" value="ECO:0007669"/>
    <property type="project" value="UniProtKB-SubCell"/>
</dbReference>
<dbReference type="GO" id="GO:0004467">
    <property type="term" value="F:long-chain fatty acid-CoA ligase activity"/>
    <property type="evidence" value="ECO:0007669"/>
    <property type="project" value="TreeGrafter"/>
</dbReference>
<keyword evidence="11" id="KW-0067">ATP-binding</keyword>
<dbReference type="GO" id="GO:0005811">
    <property type="term" value="C:lipid droplet"/>
    <property type="evidence" value="ECO:0007669"/>
    <property type="project" value="UniProtKB-SubCell"/>
</dbReference>
<comment type="function">
    <text evidence="17">Acyl-CoA synthetase required for both the import of long chain fatty acids (LCFAs) (C14-C18) and the activation very long chain fatty acids (VLCFAs) (C20-C26) by esterification of the fatty acids into metabolically active CoA-thioesters for subsequent degradation or incorporation into phospholipids. The transport and fatty acyl-CoA synthetase activities are genetically separable and are thus independent activities. Esterifies VLCFAs in the peroxisome matrix. The VLCFAs are actively transported into peroxisomes by a PXA1-PXA2 heterodimeric transporter in the peroxisomal membrane.</text>
</comment>
<dbReference type="SUPFAM" id="SSF56801">
    <property type="entry name" value="Acetyl-CoA synthetase-like"/>
    <property type="match status" value="1"/>
</dbReference>
<dbReference type="RefSeq" id="XP_047756446.1">
    <property type="nucleotide sequence ID" value="XM_047900953.1"/>
</dbReference>
<dbReference type="Gene3D" id="3.30.300.30">
    <property type="match status" value="1"/>
</dbReference>
<evidence type="ECO:0000256" key="19">
    <source>
        <dbReference type="ARBA" id="ARBA00078285"/>
    </source>
</evidence>
<evidence type="ECO:0000256" key="6">
    <source>
        <dbReference type="ARBA" id="ARBA00022475"/>
    </source>
</evidence>
<evidence type="ECO:0000256" key="10">
    <source>
        <dbReference type="ARBA" id="ARBA00022741"/>
    </source>
</evidence>
<evidence type="ECO:0000256" key="5">
    <source>
        <dbReference type="ARBA" id="ARBA00022448"/>
    </source>
</evidence>
<dbReference type="AlphaFoldDB" id="A0A9Q8L734"/>
<accession>A0A9Q8L734</accession>
<dbReference type="OrthoDB" id="196650at2759"/>
<dbReference type="InterPro" id="IPR042099">
    <property type="entry name" value="ANL_N_sf"/>
</dbReference>
<protein>
    <recommendedName>
        <fullName evidence="18">Very long-chain fatty acid transport protein</fullName>
    </recommendedName>
    <alternativeName>
        <fullName evidence="19">Very-long-chain acyl-CoA synthetase</fullName>
    </alternativeName>
</protein>
<evidence type="ECO:0000256" key="4">
    <source>
        <dbReference type="ARBA" id="ARBA00006432"/>
    </source>
</evidence>
<reference evidence="21" key="2">
    <citation type="journal article" date="2022" name="Microb. Genom.">
        <title>A chromosome-scale genome assembly of the tomato pathogen Cladosporium fulvum reveals a compartmentalized genome architecture and the presence of a dispensable chromosome.</title>
        <authorList>
            <person name="Zaccaron A.Z."/>
            <person name="Chen L.H."/>
            <person name="Samaras A."/>
            <person name="Stergiopoulos I."/>
        </authorList>
    </citation>
    <scope>NUCLEOTIDE SEQUENCE</scope>
    <source>
        <strain evidence="21">Race5_Kim</strain>
    </source>
</reference>
<organism evidence="21 22">
    <name type="scientific">Passalora fulva</name>
    <name type="common">Tomato leaf mold</name>
    <name type="synonym">Cladosporium fulvum</name>
    <dbReference type="NCBI Taxonomy" id="5499"/>
    <lineage>
        <taxon>Eukaryota</taxon>
        <taxon>Fungi</taxon>
        <taxon>Dikarya</taxon>
        <taxon>Ascomycota</taxon>
        <taxon>Pezizomycotina</taxon>
        <taxon>Dothideomycetes</taxon>
        <taxon>Dothideomycetidae</taxon>
        <taxon>Mycosphaerellales</taxon>
        <taxon>Mycosphaerellaceae</taxon>
        <taxon>Fulvia</taxon>
    </lineage>
</organism>
<keyword evidence="15" id="KW-0576">Peroxisome</keyword>
<comment type="subcellular location">
    <subcellularLocation>
        <location evidence="3">Cell membrane</location>
        <topology evidence="3">Multi-pass membrane protein</topology>
    </subcellularLocation>
    <subcellularLocation>
        <location evidence="1">Lipid droplet</location>
    </subcellularLocation>
    <subcellularLocation>
        <location evidence="2">Peroxisome membrane</location>
        <topology evidence="2">Multi-pass membrane protein</topology>
    </subcellularLocation>
</comment>
<evidence type="ECO:0000256" key="3">
    <source>
        <dbReference type="ARBA" id="ARBA00004651"/>
    </source>
</evidence>
<evidence type="ECO:0000256" key="16">
    <source>
        <dbReference type="ARBA" id="ARBA00051585"/>
    </source>
</evidence>
<evidence type="ECO:0000256" key="2">
    <source>
        <dbReference type="ARBA" id="ARBA00004585"/>
    </source>
</evidence>
<dbReference type="PANTHER" id="PTHR43107">
    <property type="entry name" value="LONG-CHAIN FATTY ACID TRANSPORT PROTEIN"/>
    <property type="match status" value="1"/>
</dbReference>
<dbReference type="Gene3D" id="3.40.50.12780">
    <property type="entry name" value="N-terminal domain of ligase-like"/>
    <property type="match status" value="1"/>
</dbReference>
<keyword evidence="14" id="KW-0472">Membrane</keyword>
<comment type="similarity">
    <text evidence="4">Belongs to the ATP-dependent AMP-binding enzyme family.</text>
</comment>
<name>A0A9Q8L734_PASFU</name>
<evidence type="ECO:0000256" key="8">
    <source>
        <dbReference type="ARBA" id="ARBA00022677"/>
    </source>
</evidence>
<sequence>MALATGVAIAGASAAAAYLDAKYHLSKDIAVIREQKRVAKQAQKLAKGNRLSLWCQFEEQAQRRTHQPCIWYRQRPTDPVTRYTWTEAYDNVNRFAHFLLENGVRPGDLMATYMQNCPEFMFTLLGSWAIGSAPAMLNSNLSGDALMHSLNIAGAKVILVDEDEGSQERIQAVKSKVEELGMRIIVLDAETKARIQTLSAERLGDEYRRGVTFDFPIFLFYTSGTTGYPKACAFLTGRALVLGEPRLRSTGLKPGDVWYDCMPLYHGTGGTIAIGCMITGVTLAIGRKFSVRNFWRDVHDSGANAFVYVGETARYLLAAPPSPLDKGHKVRAMYGNGLRPDIWQKFQDRFDIRVVNEFFNSTEGVLSLLNVCRGPFHVAHVGHHGAIMRRRFHNILVPVQIDFEKGDTIWRDPVTGFAKRQPYEEGGEILVACQSEKDFAGYWNNPDATHKRFERDVFRKGDLFYRTGDALRRDQDGRWYFLDRLGDTFRWKAENVSTAEVAEVLGRFPGIVEANVYGTEVPNHDGRAGCAALYIRPADRENFDYAGLARHARNGLPRYAVPVFLRVIRSPTPMHNNKQNKVPLRKEGIDLEKIRSGEAGREDVIFWLKPGTDRYMLFEQRDWEDIVAGKVRL</sequence>
<evidence type="ECO:0000256" key="12">
    <source>
        <dbReference type="ARBA" id="ARBA00022989"/>
    </source>
</evidence>
<gene>
    <name evidence="21" type="ORF">CLAFUR5_01805</name>
</gene>
<dbReference type="GO" id="GO:0044539">
    <property type="term" value="P:long-chain fatty acid import into cell"/>
    <property type="evidence" value="ECO:0007669"/>
    <property type="project" value="TreeGrafter"/>
</dbReference>
<proteinExistence type="inferred from homology"/>